<keyword evidence="2 5" id="KW-0238">DNA-binding</keyword>
<reference evidence="5 6" key="1">
    <citation type="submission" date="2018-11" db="EMBL/GenBank/DDBJ databases">
        <title>Genome sequencing of Lautropia sp. KCOM 2505 (= ChDC F240).</title>
        <authorList>
            <person name="Kook J.-K."/>
            <person name="Park S.-N."/>
            <person name="Lim Y.K."/>
        </authorList>
    </citation>
    <scope>NUCLEOTIDE SEQUENCE [LARGE SCALE GENOMIC DNA]</scope>
    <source>
        <strain evidence="5 6">KCOM 2505</strain>
    </source>
</reference>
<dbReference type="GO" id="GO:0003677">
    <property type="term" value="F:DNA binding"/>
    <property type="evidence" value="ECO:0007669"/>
    <property type="project" value="UniProtKB-KW"/>
</dbReference>
<dbReference type="SUPFAM" id="SSF47729">
    <property type="entry name" value="IHF-like DNA-binding proteins"/>
    <property type="match status" value="1"/>
</dbReference>
<name>A0A3R8T4A1_9BURK</name>
<proteinExistence type="inferred from homology"/>
<dbReference type="OrthoDB" id="331625at2"/>
<evidence type="ECO:0000256" key="4">
    <source>
        <dbReference type="SAM" id="MobiDB-lite"/>
    </source>
</evidence>
<dbReference type="Gene3D" id="4.10.520.10">
    <property type="entry name" value="IHF-like DNA-binding proteins"/>
    <property type="match status" value="1"/>
</dbReference>
<protein>
    <submittedName>
        <fullName evidence="5">DNA-binding protein</fullName>
    </submittedName>
</protein>
<dbReference type="SMART" id="SM00411">
    <property type="entry name" value="BHL"/>
    <property type="match status" value="1"/>
</dbReference>
<evidence type="ECO:0000256" key="1">
    <source>
        <dbReference type="ARBA" id="ARBA00010529"/>
    </source>
</evidence>
<accession>A0A3R8T4A1</accession>
<evidence type="ECO:0000256" key="3">
    <source>
        <dbReference type="RuleBase" id="RU003939"/>
    </source>
</evidence>
<dbReference type="RefSeq" id="WP_125095347.1">
    <property type="nucleotide sequence ID" value="NZ_RRUE01000001.1"/>
</dbReference>
<dbReference type="Proteomes" id="UP000270261">
    <property type="component" value="Unassembled WGS sequence"/>
</dbReference>
<dbReference type="GO" id="GO:0030527">
    <property type="term" value="F:structural constituent of chromatin"/>
    <property type="evidence" value="ECO:0007669"/>
    <property type="project" value="InterPro"/>
</dbReference>
<dbReference type="AlphaFoldDB" id="A0A3R8T4A1"/>
<comment type="caution">
    <text evidence="5">The sequence shown here is derived from an EMBL/GenBank/DDBJ whole genome shotgun (WGS) entry which is preliminary data.</text>
</comment>
<dbReference type="InterPro" id="IPR000119">
    <property type="entry name" value="Hist_DNA-bd"/>
</dbReference>
<dbReference type="EMBL" id="RRUE01000001">
    <property type="protein sequence ID" value="RRN45921.1"/>
    <property type="molecule type" value="Genomic_DNA"/>
</dbReference>
<comment type="similarity">
    <text evidence="1 3">Belongs to the bacterial histone-like protein family.</text>
</comment>
<dbReference type="CDD" id="cd13834">
    <property type="entry name" value="HU_like"/>
    <property type="match status" value="1"/>
</dbReference>
<dbReference type="Pfam" id="PF00216">
    <property type="entry name" value="Bac_DNA_binding"/>
    <property type="match status" value="1"/>
</dbReference>
<sequence>MATAKKPARAAATPTRKVAAAKPAAKSTKAAAAPALKPVKETFTKAGLAQHLAEQTGVEPKAVKAVMAALELTILASVHKKGAREFTLPGLLKIGVIDVPAKKKRKGIDPFTGQEREFAAKPATVRIKVRALKKIKDAAL</sequence>
<evidence type="ECO:0000256" key="2">
    <source>
        <dbReference type="ARBA" id="ARBA00023125"/>
    </source>
</evidence>
<dbReference type="InterPro" id="IPR010992">
    <property type="entry name" value="IHF-like_DNA-bd_dom_sf"/>
</dbReference>
<evidence type="ECO:0000313" key="6">
    <source>
        <dbReference type="Proteomes" id="UP000270261"/>
    </source>
</evidence>
<gene>
    <name evidence="5" type="ORF">EHV23_07350</name>
</gene>
<evidence type="ECO:0000313" key="5">
    <source>
        <dbReference type="EMBL" id="RRN45921.1"/>
    </source>
</evidence>
<organism evidence="5 6">
    <name type="scientific">Lautropia dentalis</name>
    <dbReference type="NCBI Taxonomy" id="2490857"/>
    <lineage>
        <taxon>Bacteria</taxon>
        <taxon>Pseudomonadati</taxon>
        <taxon>Pseudomonadota</taxon>
        <taxon>Betaproteobacteria</taxon>
        <taxon>Burkholderiales</taxon>
        <taxon>Burkholderiaceae</taxon>
        <taxon>Lautropia</taxon>
    </lineage>
</organism>
<keyword evidence="6" id="KW-1185">Reference proteome</keyword>
<feature type="region of interest" description="Disordered" evidence="4">
    <location>
        <begin position="1"/>
        <end position="33"/>
    </location>
</feature>